<dbReference type="GO" id="GO:0061574">
    <property type="term" value="C:ASAP complex"/>
    <property type="evidence" value="ECO:0007669"/>
    <property type="project" value="TreeGrafter"/>
</dbReference>
<feature type="compositionally biased region" description="Polar residues" evidence="2">
    <location>
        <begin position="568"/>
        <end position="577"/>
    </location>
</feature>
<feature type="compositionally biased region" description="Basic and acidic residues" evidence="2">
    <location>
        <begin position="105"/>
        <end position="159"/>
    </location>
</feature>
<dbReference type="EMBL" id="LIAE01007239">
    <property type="protein sequence ID" value="PAV80627.1"/>
    <property type="molecule type" value="Genomic_DNA"/>
</dbReference>
<gene>
    <name evidence="3" type="ORF">WR25_12646</name>
</gene>
<dbReference type="GO" id="GO:0008380">
    <property type="term" value="P:RNA splicing"/>
    <property type="evidence" value="ECO:0007669"/>
    <property type="project" value="TreeGrafter"/>
</dbReference>
<feature type="compositionally biased region" description="Acidic residues" evidence="2">
    <location>
        <begin position="605"/>
        <end position="622"/>
    </location>
</feature>
<dbReference type="InterPro" id="IPR052793">
    <property type="entry name" value="EJC-associated_protein"/>
</dbReference>
<sequence>MQAICSSNYVITDAVNNHHPVVKDKEEELPPLKVLEAKKKEIEGSIKEADSKLKELYNEIARVKGEMARHCASLQDTQKMINRHNEVRGRRGMGELVEELQIGKGQEHRKTSKAEEMKKMDAGEHAKKIEVHSKQDDNSHKNKEKSSAKKDKEKEKPTEKTAGTHVTKQKERDVPDKVRYELKFYICYFLKPTYITKNNLQRSCKITFICPFLHENLCFLKHSSIIHFQKKRKEEDEKPSSSKQAEEKKTADKPNEMSEFSKMLNLQIERQPRSKKKPQPQPAAAQENTSSSQSNPASFILKTSVSNLQSPFFAIKPSVFTIPLRKRPHEVSGNNVPDWTAKNAATSSAGHAFAQHSLSPGKIDKSPRLLPQVLKQMPNKSPVHNQNQPFNKPAPALPISKLSELQKNEPLNAELFSPTAASDEVTDETELDSSKDLRDVFGNFIIEVNADATGHFEYKSRKRLEDHESDQTSSASATSNPRPGPKGPPEIITIDDDDEVEQEQGQGKLTAEARTKETAEAFKNAMLLMGGEAAHVQTVKAANDDSEMGAESHRQEQPVEQEQEQEQMDTSGAVQRNQEADRMTVLNFVTARQNRQMAENRDNDMQFDDDDPGLITVDDEEEQQKRDREGGEEQVPEGYTTMQLDNGDVMAIPLPADQPLPPVPQYHHPVADALADRLTSAFAQGPIELVPFVNPDQQEERIDRKPFIIKRPRAASEQWQLINVSNLPPVDLSDNYCRYAELYPDQRGIRFHGPSQSLLQDIRNGCLRHVRGKKKQILRISTEPLEEYDDNHPVIIDERNEYEKQEDLSREQQESQAAVALRKNLLVDVIDRKNAFLAFLNFCLHPLPIHEPPSCYGNDDIINEWPHLQLRNQMKANRSHHRYWIEEERLFSIQEEAHVSLVKEFGLLSEDSFLFPFPRTAGFWWPVVIPHDGVNPADNSTDVKNFFNSGGTFNMFVSQTSSSAAVEKDLLISHDPDYHRRRVERARRMSKGERMAKGRFRDRICYKRKFPKETIEQARENERKQEEERRIRYSKLREEHLRHSEMDRGMRTRLMDGGEQPGTSAATAHLNARARGGLVGSDCMPTVNMDEKNMYKKPDVNTDWNRALGDNVHDYYTKSSDVSTVGTRADSILPSAWHITTNRTSLGSLANRSHHFIQSLNGMNEPICDIWKQIREQFKFGERNEDREELRKAVLDKMQKPAIAAAILHQMCELPYQKENRDAEMRHGLLSKSEAADADERNKEIEAILLRSQYEGIPVDFERLTALCEIRAWEWKHWPVIWDALATNFRVIPPVSQMIYARMRKEDGTVDDKMPLKEAINTAFTEVVKPEQRVARTQRMKTCEREYSKEAENQKSSIEVHLKKQREEERRIREKARRNRHEERQILNEQRHNLGRNHSRSRSRSRGPSGSRSQSQSQSHSHSQFHSHSQSHSYSRSRSRSRVSPDRSLHKPAFSPSSSSNNPSGSCTRLRATRTSSAENHLPPSEELILLDEE</sequence>
<feature type="region of interest" description="Disordered" evidence="2">
    <location>
        <begin position="463"/>
        <end position="516"/>
    </location>
</feature>
<dbReference type="Proteomes" id="UP000218231">
    <property type="component" value="Unassembled WGS sequence"/>
</dbReference>
<reference evidence="3 4" key="1">
    <citation type="journal article" date="2017" name="Curr. Biol.">
        <title>Genome architecture and evolution of a unichromosomal asexual nematode.</title>
        <authorList>
            <person name="Fradin H."/>
            <person name="Zegar C."/>
            <person name="Gutwein M."/>
            <person name="Lucas J."/>
            <person name="Kovtun M."/>
            <person name="Corcoran D."/>
            <person name="Baugh L.R."/>
            <person name="Kiontke K."/>
            <person name="Gunsalus K."/>
            <person name="Fitch D.H."/>
            <person name="Piano F."/>
        </authorList>
    </citation>
    <scope>NUCLEOTIDE SEQUENCE [LARGE SCALE GENOMIC DNA]</scope>
    <source>
        <strain evidence="3">PF1309</strain>
    </source>
</reference>
<name>A0A2A2L3I7_9BILA</name>
<feature type="region of interest" description="Disordered" evidence="2">
    <location>
        <begin position="593"/>
        <end position="636"/>
    </location>
</feature>
<protein>
    <submittedName>
        <fullName evidence="3">Uncharacterized protein</fullName>
    </submittedName>
</protein>
<dbReference type="PANTHER" id="PTHR46589">
    <property type="entry name" value="APOPTOTIC CHROMATIN CONDENSATION INDUCER IN THE NUCLEUS"/>
    <property type="match status" value="1"/>
</dbReference>
<feature type="compositionally biased region" description="Low complexity" evidence="2">
    <location>
        <begin position="1455"/>
        <end position="1466"/>
    </location>
</feature>
<feature type="compositionally biased region" description="Basic and acidic residues" evidence="2">
    <location>
        <begin position="1341"/>
        <end position="1372"/>
    </location>
</feature>
<feature type="region of interest" description="Disordered" evidence="2">
    <location>
        <begin position="87"/>
        <end position="173"/>
    </location>
</feature>
<feature type="region of interest" description="Disordered" evidence="2">
    <location>
        <begin position="536"/>
        <end position="581"/>
    </location>
</feature>
<evidence type="ECO:0000313" key="3">
    <source>
        <dbReference type="EMBL" id="PAV80627.1"/>
    </source>
</evidence>
<dbReference type="GO" id="GO:0071011">
    <property type="term" value="C:precatalytic spliceosome"/>
    <property type="evidence" value="ECO:0007669"/>
    <property type="project" value="TreeGrafter"/>
</dbReference>
<organism evidence="3 4">
    <name type="scientific">Diploscapter pachys</name>
    <dbReference type="NCBI Taxonomy" id="2018661"/>
    <lineage>
        <taxon>Eukaryota</taxon>
        <taxon>Metazoa</taxon>
        <taxon>Ecdysozoa</taxon>
        <taxon>Nematoda</taxon>
        <taxon>Chromadorea</taxon>
        <taxon>Rhabditida</taxon>
        <taxon>Rhabditina</taxon>
        <taxon>Rhabditomorpha</taxon>
        <taxon>Rhabditoidea</taxon>
        <taxon>Rhabditidae</taxon>
        <taxon>Diploscapter</taxon>
    </lineage>
</organism>
<accession>A0A2A2L3I7</accession>
<feature type="compositionally biased region" description="Low complexity" evidence="2">
    <location>
        <begin position="1406"/>
        <end position="1434"/>
    </location>
</feature>
<feature type="region of interest" description="Disordered" evidence="2">
    <location>
        <begin position="231"/>
        <end position="296"/>
    </location>
</feature>
<feature type="compositionally biased region" description="Polar residues" evidence="2">
    <location>
        <begin position="471"/>
        <end position="481"/>
    </location>
</feature>
<comment type="caution">
    <text evidence="3">The sequence shown here is derived from an EMBL/GenBank/DDBJ whole genome shotgun (WGS) entry which is preliminary data.</text>
</comment>
<feature type="compositionally biased region" description="Acidic residues" evidence="2">
    <location>
        <begin position="493"/>
        <end position="502"/>
    </location>
</feature>
<evidence type="ECO:0000256" key="2">
    <source>
        <dbReference type="SAM" id="MobiDB-lite"/>
    </source>
</evidence>
<feature type="coiled-coil region" evidence="1">
    <location>
        <begin position="32"/>
        <end position="66"/>
    </location>
</feature>
<feature type="region of interest" description="Disordered" evidence="2">
    <location>
        <begin position="1335"/>
        <end position="1494"/>
    </location>
</feature>
<dbReference type="PANTHER" id="PTHR46589:SF1">
    <property type="entry name" value="APOPTOTIC CHROMATIN CONDENSATION INDUCER IN THE NUCLEUS"/>
    <property type="match status" value="1"/>
</dbReference>
<keyword evidence="1" id="KW-0175">Coiled coil</keyword>
<dbReference type="GO" id="GO:0003723">
    <property type="term" value="F:RNA binding"/>
    <property type="evidence" value="ECO:0007669"/>
    <property type="project" value="TreeGrafter"/>
</dbReference>
<feature type="compositionally biased region" description="Polar residues" evidence="2">
    <location>
        <begin position="287"/>
        <end position="296"/>
    </location>
</feature>
<feature type="compositionally biased region" description="Basic and acidic residues" evidence="2">
    <location>
        <begin position="232"/>
        <end position="256"/>
    </location>
</feature>
<proteinExistence type="predicted"/>
<evidence type="ECO:0000256" key="1">
    <source>
        <dbReference type="SAM" id="Coils"/>
    </source>
</evidence>
<feature type="compositionally biased region" description="Basic residues" evidence="2">
    <location>
        <begin position="1393"/>
        <end position="1405"/>
    </location>
</feature>
<feature type="compositionally biased region" description="Basic and acidic residues" evidence="2">
    <location>
        <begin position="1380"/>
        <end position="1392"/>
    </location>
</feature>
<keyword evidence="4" id="KW-1185">Reference proteome</keyword>
<evidence type="ECO:0000313" key="4">
    <source>
        <dbReference type="Proteomes" id="UP000218231"/>
    </source>
</evidence>